<keyword evidence="3" id="KW-1185">Reference proteome</keyword>
<feature type="signal peptide" evidence="1">
    <location>
        <begin position="1"/>
        <end position="23"/>
    </location>
</feature>
<protein>
    <recommendedName>
        <fullName evidence="4">Secreted protein</fullName>
    </recommendedName>
</protein>
<comment type="caution">
    <text evidence="2">The sequence shown here is derived from an EMBL/GenBank/DDBJ whole genome shotgun (WGS) entry which is preliminary data.</text>
</comment>
<sequence length="159" mass="17260">MRSARSATAVALTVPLMFSGVVAAVPATANPVQASAPAAVSAAPSARPVPQAKAQARWRNVWYGKRNAKTISSPNFTARSKTLQITARCWNGGDGTYAVGVIYQKALPGWSPRRKYMGLCLGKWMRFRITNARVGKKHYASVRLGGLKHTTEVFVQSYH</sequence>
<proteinExistence type="predicted"/>
<dbReference type="Proteomes" id="UP001501509">
    <property type="component" value="Unassembled WGS sequence"/>
</dbReference>
<keyword evidence="1" id="KW-0732">Signal</keyword>
<evidence type="ECO:0000256" key="1">
    <source>
        <dbReference type="SAM" id="SignalP"/>
    </source>
</evidence>
<evidence type="ECO:0000313" key="2">
    <source>
        <dbReference type="EMBL" id="GAA2626296.1"/>
    </source>
</evidence>
<feature type="chain" id="PRO_5045822770" description="Secreted protein" evidence="1">
    <location>
        <begin position="24"/>
        <end position="159"/>
    </location>
</feature>
<evidence type="ECO:0008006" key="4">
    <source>
        <dbReference type="Google" id="ProtNLM"/>
    </source>
</evidence>
<organism evidence="2 3">
    <name type="scientific">Actinomadura fulvescens</name>
    <dbReference type="NCBI Taxonomy" id="46160"/>
    <lineage>
        <taxon>Bacteria</taxon>
        <taxon>Bacillati</taxon>
        <taxon>Actinomycetota</taxon>
        <taxon>Actinomycetes</taxon>
        <taxon>Streptosporangiales</taxon>
        <taxon>Thermomonosporaceae</taxon>
        <taxon>Actinomadura</taxon>
    </lineage>
</organism>
<accession>A0ABN3QGZ1</accession>
<gene>
    <name evidence="2" type="ORF">GCM10010411_73970</name>
</gene>
<evidence type="ECO:0000313" key="3">
    <source>
        <dbReference type="Proteomes" id="UP001501509"/>
    </source>
</evidence>
<name>A0ABN3QGZ1_9ACTN</name>
<reference evidence="2 3" key="1">
    <citation type="journal article" date="2019" name="Int. J. Syst. Evol. Microbiol.">
        <title>The Global Catalogue of Microorganisms (GCM) 10K type strain sequencing project: providing services to taxonomists for standard genome sequencing and annotation.</title>
        <authorList>
            <consortium name="The Broad Institute Genomics Platform"/>
            <consortium name="The Broad Institute Genome Sequencing Center for Infectious Disease"/>
            <person name="Wu L."/>
            <person name="Ma J."/>
        </authorList>
    </citation>
    <scope>NUCLEOTIDE SEQUENCE [LARGE SCALE GENOMIC DNA]</scope>
    <source>
        <strain evidence="2 3">JCM 6833</strain>
    </source>
</reference>
<dbReference type="EMBL" id="BAAATD010000013">
    <property type="protein sequence ID" value="GAA2626296.1"/>
    <property type="molecule type" value="Genomic_DNA"/>
</dbReference>